<evidence type="ECO:0000256" key="5">
    <source>
        <dbReference type="ARBA" id="ARBA00022989"/>
    </source>
</evidence>
<dbReference type="GO" id="GO:0005886">
    <property type="term" value="C:plasma membrane"/>
    <property type="evidence" value="ECO:0007669"/>
    <property type="project" value="UniProtKB-SubCell"/>
</dbReference>
<evidence type="ECO:0000259" key="13">
    <source>
        <dbReference type="PROSITE" id="PS50198"/>
    </source>
</evidence>
<organism evidence="14 15">
    <name type="scientific">Candidatus Kutchimonas denitrificans</name>
    <dbReference type="NCBI Taxonomy" id="3056748"/>
    <lineage>
        <taxon>Bacteria</taxon>
        <taxon>Pseudomonadati</taxon>
        <taxon>Gemmatimonadota</taxon>
        <taxon>Gemmatimonadia</taxon>
        <taxon>Candidatus Palauibacterales</taxon>
        <taxon>Candidatus Palauibacteraceae</taxon>
        <taxon>Candidatus Kutchimonas</taxon>
    </lineage>
</organism>
<keyword evidence="7" id="KW-0143">Chaperone</keyword>
<dbReference type="Proteomes" id="UP000702544">
    <property type="component" value="Unassembled WGS sequence"/>
</dbReference>
<dbReference type="InterPro" id="IPR052029">
    <property type="entry name" value="PpiD_chaperone"/>
</dbReference>
<comment type="caution">
    <text evidence="14">The sequence shown here is derived from an EMBL/GenBank/DDBJ whole genome shotgun (WGS) entry which is preliminary data.</text>
</comment>
<evidence type="ECO:0000256" key="8">
    <source>
        <dbReference type="ARBA" id="ARBA00038408"/>
    </source>
</evidence>
<dbReference type="Pfam" id="PF13145">
    <property type="entry name" value="Rotamase_2"/>
    <property type="match status" value="1"/>
</dbReference>
<evidence type="ECO:0000256" key="4">
    <source>
        <dbReference type="ARBA" id="ARBA00022692"/>
    </source>
</evidence>
<keyword evidence="5 12" id="KW-1133">Transmembrane helix</keyword>
<dbReference type="Pfam" id="PF13623">
    <property type="entry name" value="SurA_N_2"/>
    <property type="match status" value="1"/>
</dbReference>
<dbReference type="Gene3D" id="1.10.4030.10">
    <property type="entry name" value="Porin chaperone SurA, peptide-binding domain"/>
    <property type="match status" value="1"/>
</dbReference>
<protein>
    <recommendedName>
        <fullName evidence="9">Periplasmic chaperone PpiD</fullName>
    </recommendedName>
    <alternativeName>
        <fullName evidence="10">Periplasmic folding chaperone</fullName>
    </alternativeName>
</protein>
<evidence type="ECO:0000256" key="1">
    <source>
        <dbReference type="ARBA" id="ARBA00004382"/>
    </source>
</evidence>
<evidence type="ECO:0000256" key="2">
    <source>
        <dbReference type="ARBA" id="ARBA00022475"/>
    </source>
</evidence>
<keyword evidence="3" id="KW-0997">Cell inner membrane</keyword>
<keyword evidence="4 12" id="KW-0812">Transmembrane</keyword>
<dbReference type="InterPro" id="IPR000297">
    <property type="entry name" value="PPIase_PpiC"/>
</dbReference>
<dbReference type="EMBL" id="JAACAK010000017">
    <property type="protein sequence ID" value="NIR73921.1"/>
    <property type="molecule type" value="Genomic_DNA"/>
</dbReference>
<evidence type="ECO:0000313" key="14">
    <source>
        <dbReference type="EMBL" id="NIR73921.1"/>
    </source>
</evidence>
<dbReference type="AlphaFoldDB" id="A0AAE5C7W6"/>
<feature type="transmembrane region" description="Helical" evidence="12">
    <location>
        <begin position="12"/>
        <end position="30"/>
    </location>
</feature>
<comment type="similarity">
    <text evidence="8">Belongs to the PpiD chaperone family.</text>
</comment>
<dbReference type="InterPro" id="IPR046357">
    <property type="entry name" value="PPIase_dom_sf"/>
</dbReference>
<accession>A0AAE5C7W6</accession>
<dbReference type="SUPFAM" id="SSF109998">
    <property type="entry name" value="Triger factor/SurA peptide-binding domain-like"/>
    <property type="match status" value="1"/>
</dbReference>
<evidence type="ECO:0000256" key="6">
    <source>
        <dbReference type="ARBA" id="ARBA00023136"/>
    </source>
</evidence>
<reference evidence="14 15" key="1">
    <citation type="submission" date="2020-01" db="EMBL/GenBank/DDBJ databases">
        <title>Genomes assembled from Gulf of Kutch pelagic sediment metagenomes.</title>
        <authorList>
            <person name="Chandrashekar M."/>
            <person name="Mahajan M.S."/>
            <person name="Dave K.J."/>
            <person name="Vatsa P."/>
            <person name="Nathani N.M."/>
        </authorList>
    </citation>
    <scope>NUCLEOTIDE SEQUENCE [LARGE SCALE GENOMIC DNA]</scope>
    <source>
        <strain evidence="14">KS3-K002</strain>
    </source>
</reference>
<keyword evidence="11" id="KW-0697">Rotamase</keyword>
<comment type="subcellular location">
    <subcellularLocation>
        <location evidence="1">Cell inner membrane</location>
        <topology evidence="1">Single-pass type II membrane protein</topology>
        <orientation evidence="1">Periplasmic side</orientation>
    </subcellularLocation>
</comment>
<dbReference type="PANTHER" id="PTHR47529">
    <property type="entry name" value="PEPTIDYL-PROLYL CIS-TRANS ISOMERASE D"/>
    <property type="match status" value="1"/>
</dbReference>
<evidence type="ECO:0000256" key="9">
    <source>
        <dbReference type="ARBA" id="ARBA00040743"/>
    </source>
</evidence>
<evidence type="ECO:0000256" key="7">
    <source>
        <dbReference type="ARBA" id="ARBA00023186"/>
    </source>
</evidence>
<dbReference type="GO" id="GO:0003755">
    <property type="term" value="F:peptidyl-prolyl cis-trans isomerase activity"/>
    <property type="evidence" value="ECO:0007669"/>
    <property type="project" value="UniProtKB-KW"/>
</dbReference>
<dbReference type="Pfam" id="PF00639">
    <property type="entry name" value="Rotamase"/>
    <property type="match status" value="1"/>
</dbReference>
<evidence type="ECO:0000256" key="10">
    <source>
        <dbReference type="ARBA" id="ARBA00042775"/>
    </source>
</evidence>
<proteinExistence type="inferred from homology"/>
<sequence>MLRAMRKNTKIIMLVVAVAFVGLMVFEWGMDVSGRSSPAATGEVGVVNGTPISYQAYNRTLRALTDQARQEKGAALNDQEIDQLEEQAWNQLVTRILVDQELKRLGIKVTDEEIRMAFQTSPPPWLMSNEMFQTGGEFDYEKYLDFFSGPAADPMLLLQIEEYYRDVLPRTRLMELVSTGVYVANSELWAIYRDRSEQVQVSYLAIDPELMVADEEVSVTEEELRRYYEENREEFRQPPTAEVTMVQVSRQPSRADTAAALERAQRMRSELLEGADFEAMAEEYSDDRASAEAGGDLGWFERGDMAPEFEEAAFRLEPGAISEPVQTNVGYHLIKVEEREDERVRASHILFSIALGGQSEDELLGRVDRMEAIGLRQGLQAAIDSLDLPSNRVTLSQESEFVPGMGPFGPAIEWAFHDSTYVGDLSPVYETGQGFVVFELESRSPESYLSFADAEPSIRRRVLQQKKLETAHWRAEEIEEKLAAGAVLEEVAAEENLQVQTTPLFTRLDFVPGLGQSNRVIGTAFGLERNEVAGPIESDGQLFFIRLDARVPASKQTFDARMENLRAQLTRQRQQTAVEEWLSDLRERAEIEDYRQELFTPRS</sequence>
<evidence type="ECO:0000256" key="12">
    <source>
        <dbReference type="SAM" id="Phobius"/>
    </source>
</evidence>
<dbReference type="PROSITE" id="PS50198">
    <property type="entry name" value="PPIC_PPIASE_2"/>
    <property type="match status" value="1"/>
</dbReference>
<keyword evidence="2" id="KW-1003">Cell membrane</keyword>
<dbReference type="PANTHER" id="PTHR47529:SF1">
    <property type="entry name" value="PERIPLASMIC CHAPERONE PPID"/>
    <property type="match status" value="1"/>
</dbReference>
<keyword evidence="6 12" id="KW-0472">Membrane</keyword>
<keyword evidence="11" id="KW-0413">Isomerase</keyword>
<feature type="domain" description="PpiC" evidence="13">
    <location>
        <begin position="238"/>
        <end position="338"/>
    </location>
</feature>
<evidence type="ECO:0000313" key="15">
    <source>
        <dbReference type="Proteomes" id="UP000702544"/>
    </source>
</evidence>
<evidence type="ECO:0000256" key="3">
    <source>
        <dbReference type="ARBA" id="ARBA00022519"/>
    </source>
</evidence>
<dbReference type="SUPFAM" id="SSF54534">
    <property type="entry name" value="FKBP-like"/>
    <property type="match status" value="1"/>
</dbReference>
<name>A0AAE5C7W6_9BACT</name>
<dbReference type="Gene3D" id="3.10.50.40">
    <property type="match status" value="2"/>
</dbReference>
<dbReference type="InterPro" id="IPR027304">
    <property type="entry name" value="Trigger_fact/SurA_dom_sf"/>
</dbReference>
<gene>
    <name evidence="14" type="ORF">GWO12_02215</name>
</gene>
<evidence type="ECO:0000256" key="11">
    <source>
        <dbReference type="PROSITE-ProRule" id="PRU00278"/>
    </source>
</evidence>